<dbReference type="GO" id="GO:0008380">
    <property type="term" value="P:RNA splicing"/>
    <property type="evidence" value="ECO:0007669"/>
    <property type="project" value="UniProtKB-KW"/>
</dbReference>
<dbReference type="OrthoDB" id="205794at2759"/>
<keyword evidence="4" id="KW-0747">Spliceosome</keyword>
<dbReference type="GO" id="GO:0006397">
    <property type="term" value="P:mRNA processing"/>
    <property type="evidence" value="ECO:0007669"/>
    <property type="project" value="UniProtKB-KW"/>
</dbReference>
<evidence type="ECO:0000256" key="4">
    <source>
        <dbReference type="ARBA" id="ARBA00022728"/>
    </source>
</evidence>
<dbReference type="PANTHER" id="PTHR13296:SF0">
    <property type="entry name" value="PRE-MRNA-SPLICING FACTOR SPF27"/>
    <property type="match status" value="1"/>
</dbReference>
<evidence type="ECO:0000256" key="5">
    <source>
        <dbReference type="ARBA" id="ARBA00023187"/>
    </source>
</evidence>
<gene>
    <name evidence="8" type="ORF">IWQ62_004225</name>
</gene>
<reference evidence="8" key="1">
    <citation type="submission" date="2022-07" db="EMBL/GenBank/DDBJ databases">
        <title>Phylogenomic reconstructions and comparative analyses of Kickxellomycotina fungi.</title>
        <authorList>
            <person name="Reynolds N.K."/>
            <person name="Stajich J.E."/>
            <person name="Barry K."/>
            <person name="Grigoriev I.V."/>
            <person name="Crous P."/>
            <person name="Smith M.E."/>
        </authorList>
    </citation>
    <scope>NUCLEOTIDE SEQUENCE</scope>
    <source>
        <strain evidence="8">RSA 1196</strain>
    </source>
</reference>
<dbReference type="GO" id="GO:0000974">
    <property type="term" value="C:Prp19 complex"/>
    <property type="evidence" value="ECO:0007669"/>
    <property type="project" value="TreeGrafter"/>
</dbReference>
<dbReference type="InterPro" id="IPR008409">
    <property type="entry name" value="SPF27"/>
</dbReference>
<comment type="similarity">
    <text evidence="2">Belongs to the SPF27 family.</text>
</comment>
<evidence type="ECO:0008006" key="10">
    <source>
        <dbReference type="Google" id="ProtNLM"/>
    </source>
</evidence>
<protein>
    <recommendedName>
        <fullName evidence="10">Pre-mRNA-splicing factor SPF27</fullName>
    </recommendedName>
</protein>
<dbReference type="Pfam" id="PF05700">
    <property type="entry name" value="BCAS2"/>
    <property type="match status" value="1"/>
</dbReference>
<comment type="caution">
    <text evidence="8">The sequence shown here is derived from an EMBL/GenBank/DDBJ whole genome shotgun (WGS) entry which is preliminary data.</text>
</comment>
<evidence type="ECO:0000256" key="1">
    <source>
        <dbReference type="ARBA" id="ARBA00004123"/>
    </source>
</evidence>
<evidence type="ECO:0000256" key="6">
    <source>
        <dbReference type="ARBA" id="ARBA00023242"/>
    </source>
</evidence>
<keyword evidence="6" id="KW-0539">Nucleus</keyword>
<comment type="subcellular location">
    <subcellularLocation>
        <location evidence="1">Nucleus</location>
    </subcellularLocation>
</comment>
<evidence type="ECO:0000256" key="2">
    <source>
        <dbReference type="ARBA" id="ARBA00010788"/>
    </source>
</evidence>
<evidence type="ECO:0000313" key="8">
    <source>
        <dbReference type="EMBL" id="KAJ1960462.1"/>
    </source>
</evidence>
<keyword evidence="3" id="KW-0507">mRNA processing</keyword>
<evidence type="ECO:0000256" key="3">
    <source>
        <dbReference type="ARBA" id="ARBA00022664"/>
    </source>
</evidence>
<dbReference type="AlphaFoldDB" id="A0A9W8AM12"/>
<dbReference type="EMBL" id="JANBPY010001336">
    <property type="protein sequence ID" value="KAJ1960462.1"/>
    <property type="molecule type" value="Genomic_DNA"/>
</dbReference>
<evidence type="ECO:0000313" key="9">
    <source>
        <dbReference type="Proteomes" id="UP001150925"/>
    </source>
</evidence>
<evidence type="ECO:0000256" key="7">
    <source>
        <dbReference type="SAM" id="Coils"/>
    </source>
</evidence>
<keyword evidence="7" id="KW-0175">Coiled coil</keyword>
<dbReference type="PANTHER" id="PTHR13296">
    <property type="entry name" value="BCAS2 PROTEIN"/>
    <property type="match status" value="1"/>
</dbReference>
<dbReference type="GO" id="GO:0071013">
    <property type="term" value="C:catalytic step 2 spliceosome"/>
    <property type="evidence" value="ECO:0007669"/>
    <property type="project" value="TreeGrafter"/>
</dbReference>
<name>A0A9W8AM12_9FUNG</name>
<feature type="coiled-coil region" evidence="7">
    <location>
        <begin position="123"/>
        <end position="195"/>
    </location>
</feature>
<organism evidence="8 9">
    <name type="scientific">Dispira parvispora</name>
    <dbReference type="NCBI Taxonomy" id="1520584"/>
    <lineage>
        <taxon>Eukaryota</taxon>
        <taxon>Fungi</taxon>
        <taxon>Fungi incertae sedis</taxon>
        <taxon>Zoopagomycota</taxon>
        <taxon>Kickxellomycotina</taxon>
        <taxon>Dimargaritomycetes</taxon>
        <taxon>Dimargaritales</taxon>
        <taxon>Dimargaritaceae</taxon>
        <taxon>Dispira</taxon>
    </lineage>
</organism>
<keyword evidence="5" id="KW-0508">mRNA splicing</keyword>
<dbReference type="Proteomes" id="UP001150925">
    <property type="component" value="Unassembled WGS sequence"/>
</dbReference>
<dbReference type="GO" id="GO:0071011">
    <property type="term" value="C:precatalytic spliceosome"/>
    <property type="evidence" value="ECO:0007669"/>
    <property type="project" value="TreeGrafter"/>
</dbReference>
<accession>A0A9W8AM12</accession>
<sequence>MDTALPYIDTQYDDPAVRAQVDALIAQEVQLLKSAALSTTAKSPSSPLPLSQIDSYLAEKYPPISLFTQSPALHTEFERVSQGRKLPALDTHRYTLPTPQDDEPHPNGSVPKDNQVTQWAKAVANAKAQLQHQQQRLDHLERMQTSHADTHTSTTPFTRPWETTQHHLQRKNSQLQQALDAVEQAILDINRTRQTNQQHAHPKLTALEQDWMESTTRSLQLEFACTHIEQELQRMQDYEQQLLAKHSEAH</sequence>
<keyword evidence="9" id="KW-1185">Reference proteome</keyword>
<feature type="coiled-coil region" evidence="7">
    <location>
        <begin position="221"/>
        <end position="248"/>
    </location>
</feature>
<proteinExistence type="inferred from homology"/>